<dbReference type="EMBL" id="CP154795">
    <property type="protein sequence ID" value="XAN07481.1"/>
    <property type="molecule type" value="Genomic_DNA"/>
</dbReference>
<sequence length="133" mass="13617">MRVLVAFAVAVGLVAALMALGGNGWAEMSASRHTCDQATLTNTSTDTLFVHYGPKGSNLPPLQIGPGEVIGLAGVRAADLTVTDPQGNELSPDDARTRLVTECASSDPNSAPTPGPTFKNQPASWGGLSKTGK</sequence>
<reference evidence="2 3" key="1">
    <citation type="submission" date="2024-04" db="EMBL/GenBank/DDBJ databases">
        <title>Isolation of an actinomycete strain from pig manure.</title>
        <authorList>
            <person name="Gong T."/>
            <person name="Yu Z."/>
            <person name="An M."/>
            <person name="Wei C."/>
            <person name="Yang W."/>
            <person name="Liu L."/>
        </authorList>
    </citation>
    <scope>NUCLEOTIDE SEQUENCE [LARGE SCALE GENOMIC DNA]</scope>
    <source>
        <strain evidence="2 3">ZF39</strain>
    </source>
</reference>
<dbReference type="RefSeq" id="WP_425308942.1">
    <property type="nucleotide sequence ID" value="NZ_CP154795.1"/>
</dbReference>
<organism evidence="2 3">
    <name type="scientific">Ammonicoccus fulvus</name>
    <dbReference type="NCBI Taxonomy" id="3138240"/>
    <lineage>
        <taxon>Bacteria</taxon>
        <taxon>Bacillati</taxon>
        <taxon>Actinomycetota</taxon>
        <taxon>Actinomycetes</taxon>
        <taxon>Propionibacteriales</taxon>
        <taxon>Propionibacteriaceae</taxon>
        <taxon>Ammonicoccus</taxon>
    </lineage>
</organism>
<evidence type="ECO:0000313" key="3">
    <source>
        <dbReference type="Proteomes" id="UP001442841"/>
    </source>
</evidence>
<keyword evidence="3" id="KW-1185">Reference proteome</keyword>
<dbReference type="Proteomes" id="UP001442841">
    <property type="component" value="Chromosome"/>
</dbReference>
<proteinExistence type="predicted"/>
<evidence type="ECO:0000313" key="2">
    <source>
        <dbReference type="EMBL" id="XAN07481.1"/>
    </source>
</evidence>
<feature type="region of interest" description="Disordered" evidence="1">
    <location>
        <begin position="104"/>
        <end position="133"/>
    </location>
</feature>
<accession>A0ABZ3FN68</accession>
<feature type="compositionally biased region" description="Polar residues" evidence="1">
    <location>
        <begin position="104"/>
        <end position="123"/>
    </location>
</feature>
<protein>
    <submittedName>
        <fullName evidence="2">Uncharacterized protein</fullName>
    </submittedName>
</protein>
<gene>
    <name evidence="2" type="ORF">AADG42_09305</name>
</gene>
<evidence type="ECO:0000256" key="1">
    <source>
        <dbReference type="SAM" id="MobiDB-lite"/>
    </source>
</evidence>
<name>A0ABZ3FN68_9ACTN</name>